<protein>
    <submittedName>
        <fullName evidence="1">Uncharacterized protein</fullName>
    </submittedName>
</protein>
<accession>A0A6N0IHW7</accession>
<gene>
    <name evidence="1" type="ORF">HPE44_07125</name>
</gene>
<dbReference type="EMBL" id="CP054563">
    <property type="protein sequence ID" value="QKQ34332.1"/>
    <property type="molecule type" value="Genomic_DNA"/>
</dbReference>
<organism evidence="1">
    <name type="scientific">Escherichia coli</name>
    <dbReference type="NCBI Taxonomy" id="562"/>
    <lineage>
        <taxon>Bacteria</taxon>
        <taxon>Pseudomonadati</taxon>
        <taxon>Pseudomonadota</taxon>
        <taxon>Gammaproteobacteria</taxon>
        <taxon>Enterobacterales</taxon>
        <taxon>Enterobacteriaceae</taxon>
        <taxon>Escherichia</taxon>
    </lineage>
</organism>
<evidence type="ECO:0000313" key="1">
    <source>
        <dbReference type="EMBL" id="QKQ34332.1"/>
    </source>
</evidence>
<name>A0A6N0IHW7_ECOLX</name>
<sequence>MSKKNTDTLSQELNALMGSKFIGIVKYDSTKPQWKDEIKKSRTGFVMIKILIVDDNKSRIEKLKSSLTELITKKHDKD</sequence>
<reference evidence="1" key="1">
    <citation type="submission" date="2020-05" db="EMBL/GenBank/DDBJ databases">
        <title>Title: F plasmids are the major carriers of antibiotic resistance genes in human-associated commensal E. coli.</title>
        <authorList>
            <person name="Stephens C."/>
            <person name="Arismendi T."/>
            <person name="Wright M."/>
            <person name="Hartman A."/>
            <person name="Gonzalez A."/>
            <person name="Gill M."/>
            <person name="Pandori M."/>
            <person name="Hess D."/>
        </authorList>
    </citation>
    <scope>NUCLEOTIDE SEQUENCE</scope>
    <source>
        <strain evidence="1">SCU-478</strain>
    </source>
</reference>
<dbReference type="AlphaFoldDB" id="A0A6N0IHW7"/>
<proteinExistence type="predicted"/>